<dbReference type="EMBL" id="KK120200">
    <property type="protein sequence ID" value="KFM77760.1"/>
    <property type="molecule type" value="Genomic_DNA"/>
</dbReference>
<proteinExistence type="predicted"/>
<name>A0A087UK71_STEMI</name>
<evidence type="ECO:0000313" key="2">
    <source>
        <dbReference type="Proteomes" id="UP000054359"/>
    </source>
</evidence>
<organism evidence="1 2">
    <name type="scientific">Stegodyphus mimosarum</name>
    <name type="common">African social velvet spider</name>
    <dbReference type="NCBI Taxonomy" id="407821"/>
    <lineage>
        <taxon>Eukaryota</taxon>
        <taxon>Metazoa</taxon>
        <taxon>Ecdysozoa</taxon>
        <taxon>Arthropoda</taxon>
        <taxon>Chelicerata</taxon>
        <taxon>Arachnida</taxon>
        <taxon>Araneae</taxon>
        <taxon>Araneomorphae</taxon>
        <taxon>Entelegynae</taxon>
        <taxon>Eresoidea</taxon>
        <taxon>Eresidae</taxon>
        <taxon>Stegodyphus</taxon>
    </lineage>
</organism>
<dbReference type="AlphaFoldDB" id="A0A087UK71"/>
<sequence>MKKTCSDSETCVSMTDCNKHQVTPLKTRRKTSRRDQ</sequence>
<feature type="non-terminal residue" evidence="1">
    <location>
        <position position="36"/>
    </location>
</feature>
<dbReference type="Proteomes" id="UP000054359">
    <property type="component" value="Unassembled WGS sequence"/>
</dbReference>
<protein>
    <submittedName>
        <fullName evidence="1">Uncharacterized protein</fullName>
    </submittedName>
</protein>
<gene>
    <name evidence="1" type="ORF">X975_01411</name>
</gene>
<reference evidence="1 2" key="1">
    <citation type="submission" date="2013-11" db="EMBL/GenBank/DDBJ databases">
        <title>Genome sequencing of Stegodyphus mimosarum.</title>
        <authorList>
            <person name="Bechsgaard J."/>
        </authorList>
    </citation>
    <scope>NUCLEOTIDE SEQUENCE [LARGE SCALE GENOMIC DNA]</scope>
</reference>
<keyword evidence="2" id="KW-1185">Reference proteome</keyword>
<accession>A0A087UK71</accession>
<evidence type="ECO:0000313" key="1">
    <source>
        <dbReference type="EMBL" id="KFM77760.1"/>
    </source>
</evidence>